<sequence>MKITTIHGDNTPESFNYLQQLVDSFKNKGFEISRISEGTSFSLPETLSSSNLFGKNYVYILQNPKTLSSKDMEWIKKKGSGISAELIIYQSSQMPSALLKTISQISEVREFKLPKTIFAFLDSFAPGNASKCLVLLHTLLKRQAPEFVFAALARHVRDLYWVKVAPRDLDYPEWRLTKLRMQSDKFSEDKLTKIINSLARIDLASKTSKQGLAPSLDLLIASRLQ</sequence>
<comment type="similarity">
    <text evidence="6">Belongs to the DNA polymerase HolA subunit family.</text>
</comment>
<name>A0A1F7WGF6_9BACT</name>
<dbReference type="InterPro" id="IPR008921">
    <property type="entry name" value="DNA_pol3_clamp-load_cplx_C"/>
</dbReference>
<dbReference type="GO" id="GO:0003677">
    <property type="term" value="F:DNA binding"/>
    <property type="evidence" value="ECO:0007669"/>
    <property type="project" value="InterPro"/>
</dbReference>
<evidence type="ECO:0000256" key="7">
    <source>
        <dbReference type="ARBA" id="ARBA00049244"/>
    </source>
</evidence>
<evidence type="ECO:0000256" key="5">
    <source>
        <dbReference type="ARBA" id="ARBA00022932"/>
    </source>
</evidence>
<dbReference type="PANTHER" id="PTHR34388">
    <property type="entry name" value="DNA POLYMERASE III SUBUNIT DELTA"/>
    <property type="match status" value="1"/>
</dbReference>
<keyword evidence="5" id="KW-0239">DNA-directed DNA polymerase</keyword>
<dbReference type="SUPFAM" id="SSF48019">
    <property type="entry name" value="post-AAA+ oligomerization domain-like"/>
    <property type="match status" value="1"/>
</dbReference>
<protein>
    <recommendedName>
        <fullName evidence="1">DNA-directed DNA polymerase</fullName>
        <ecNumber evidence="1">2.7.7.7</ecNumber>
    </recommendedName>
</protein>
<dbReference type="GO" id="GO:0003887">
    <property type="term" value="F:DNA-directed DNA polymerase activity"/>
    <property type="evidence" value="ECO:0007669"/>
    <property type="project" value="UniProtKB-KW"/>
</dbReference>
<feature type="domain" description="DNA polymerase III delta subunit-like C-terminal" evidence="8">
    <location>
        <begin position="116"/>
        <end position="221"/>
    </location>
</feature>
<dbReference type="GO" id="GO:0009360">
    <property type="term" value="C:DNA polymerase III complex"/>
    <property type="evidence" value="ECO:0007669"/>
    <property type="project" value="TreeGrafter"/>
</dbReference>
<evidence type="ECO:0000256" key="3">
    <source>
        <dbReference type="ARBA" id="ARBA00022695"/>
    </source>
</evidence>
<evidence type="ECO:0000256" key="6">
    <source>
        <dbReference type="ARBA" id="ARBA00034754"/>
    </source>
</evidence>
<gene>
    <name evidence="9" type="ORF">A2115_00495</name>
</gene>
<proteinExistence type="inferred from homology"/>
<comment type="catalytic activity">
    <reaction evidence="7">
        <text>DNA(n) + a 2'-deoxyribonucleoside 5'-triphosphate = DNA(n+1) + diphosphate</text>
        <dbReference type="Rhea" id="RHEA:22508"/>
        <dbReference type="Rhea" id="RHEA-COMP:17339"/>
        <dbReference type="Rhea" id="RHEA-COMP:17340"/>
        <dbReference type="ChEBI" id="CHEBI:33019"/>
        <dbReference type="ChEBI" id="CHEBI:61560"/>
        <dbReference type="ChEBI" id="CHEBI:173112"/>
        <dbReference type="EC" id="2.7.7.7"/>
    </reaction>
</comment>
<evidence type="ECO:0000256" key="4">
    <source>
        <dbReference type="ARBA" id="ARBA00022705"/>
    </source>
</evidence>
<organism evidence="9 10">
    <name type="scientific">Candidatus Woesebacteria bacterium GWA1_41_8</name>
    <dbReference type="NCBI Taxonomy" id="1802471"/>
    <lineage>
        <taxon>Bacteria</taxon>
        <taxon>Candidatus Woeseibacteriota</taxon>
    </lineage>
</organism>
<evidence type="ECO:0000313" key="9">
    <source>
        <dbReference type="EMBL" id="OGM01912.1"/>
    </source>
</evidence>
<dbReference type="PANTHER" id="PTHR34388:SF1">
    <property type="entry name" value="DNA POLYMERASE III SUBUNIT DELTA"/>
    <property type="match status" value="1"/>
</dbReference>
<dbReference type="Gene3D" id="1.20.272.10">
    <property type="match status" value="1"/>
</dbReference>
<dbReference type="AlphaFoldDB" id="A0A1F7WGF6"/>
<keyword evidence="2" id="KW-0808">Transferase</keyword>
<evidence type="ECO:0000256" key="1">
    <source>
        <dbReference type="ARBA" id="ARBA00012417"/>
    </source>
</evidence>
<comment type="caution">
    <text evidence="9">The sequence shown here is derived from an EMBL/GenBank/DDBJ whole genome shotgun (WGS) entry which is preliminary data.</text>
</comment>
<evidence type="ECO:0000256" key="2">
    <source>
        <dbReference type="ARBA" id="ARBA00022679"/>
    </source>
</evidence>
<dbReference type="STRING" id="1802471.A2115_00495"/>
<dbReference type="InterPro" id="IPR005790">
    <property type="entry name" value="DNA_polIII_delta"/>
</dbReference>
<evidence type="ECO:0000313" key="10">
    <source>
        <dbReference type="Proteomes" id="UP000176198"/>
    </source>
</evidence>
<dbReference type="GO" id="GO:0006261">
    <property type="term" value="P:DNA-templated DNA replication"/>
    <property type="evidence" value="ECO:0007669"/>
    <property type="project" value="TreeGrafter"/>
</dbReference>
<keyword evidence="4" id="KW-0235">DNA replication</keyword>
<dbReference type="Proteomes" id="UP000176198">
    <property type="component" value="Unassembled WGS sequence"/>
</dbReference>
<dbReference type="EMBL" id="MGFJ01000036">
    <property type="protein sequence ID" value="OGM01912.1"/>
    <property type="molecule type" value="Genomic_DNA"/>
</dbReference>
<keyword evidence="3" id="KW-0548">Nucleotidyltransferase</keyword>
<reference evidence="9 10" key="1">
    <citation type="journal article" date="2016" name="Nat. Commun.">
        <title>Thousands of microbial genomes shed light on interconnected biogeochemical processes in an aquifer system.</title>
        <authorList>
            <person name="Anantharaman K."/>
            <person name="Brown C.T."/>
            <person name="Hug L.A."/>
            <person name="Sharon I."/>
            <person name="Castelle C.J."/>
            <person name="Probst A.J."/>
            <person name="Thomas B.C."/>
            <person name="Singh A."/>
            <person name="Wilkins M.J."/>
            <person name="Karaoz U."/>
            <person name="Brodie E.L."/>
            <person name="Williams K.H."/>
            <person name="Hubbard S.S."/>
            <person name="Banfield J.F."/>
        </authorList>
    </citation>
    <scope>NUCLEOTIDE SEQUENCE [LARGE SCALE GENOMIC DNA]</scope>
</reference>
<dbReference type="InterPro" id="IPR048466">
    <property type="entry name" value="DNA_pol3_delta-like_C"/>
</dbReference>
<dbReference type="Pfam" id="PF21694">
    <property type="entry name" value="DNA_pol3_delta_C"/>
    <property type="match status" value="1"/>
</dbReference>
<accession>A0A1F7WGF6</accession>
<dbReference type="EC" id="2.7.7.7" evidence="1"/>
<evidence type="ECO:0000259" key="8">
    <source>
        <dbReference type="Pfam" id="PF21694"/>
    </source>
</evidence>